<feature type="region of interest" description="Disordered" evidence="1">
    <location>
        <begin position="55"/>
        <end position="121"/>
    </location>
</feature>
<dbReference type="EMBL" id="AP014546">
    <property type="protein sequence ID" value="BBB28998.1"/>
    <property type="molecule type" value="Genomic_DNA"/>
</dbReference>
<sequence length="305" mass="32978">MRYSQLTSQPLLLAMMYFCIAMLLTSCSQEEEAPQSSVTNSNNKAEVEVEAPAVVTPKPAPPATDTRQPSVKPSATVNTHTVKHKPKALPTKEAAGRAKEAQKTSNTTTLNPKYKDATKEISPPTFDQYKVEITANTRLDIPGPVGELRVWIGNPDSGAIVPAGMASSTTTIPAAGETAKIEAIAPEFNITPKNIQCIKIHPKGSELSFILVPIKAGTFQVGANINLFESADCSGIPVPRTAATLNVTVNVDSSGLFKEKLIELLSVFWKKLLEFWETLLVSIFGIILFLAKDKLKLLFGKKDDT</sequence>
<proteinExistence type="predicted"/>
<feature type="signal peptide" evidence="3">
    <location>
        <begin position="1"/>
        <end position="21"/>
    </location>
</feature>
<keyword evidence="5" id="KW-1185">Reference proteome</keyword>
<keyword evidence="3" id="KW-0732">Signal</keyword>
<name>A0A7R6P830_9GAMM</name>
<keyword evidence="2" id="KW-1133">Transmembrane helix</keyword>
<evidence type="ECO:0000313" key="5">
    <source>
        <dbReference type="Proteomes" id="UP000595332"/>
    </source>
</evidence>
<dbReference type="KEGG" id="njp:NEJAP_1041"/>
<feature type="transmembrane region" description="Helical" evidence="2">
    <location>
        <begin position="273"/>
        <end position="291"/>
    </location>
</feature>
<evidence type="ECO:0000256" key="3">
    <source>
        <dbReference type="SAM" id="SignalP"/>
    </source>
</evidence>
<dbReference type="Proteomes" id="UP000595332">
    <property type="component" value="Chromosome"/>
</dbReference>
<keyword evidence="2" id="KW-0812">Transmembrane</keyword>
<dbReference type="PROSITE" id="PS51257">
    <property type="entry name" value="PROKAR_LIPOPROTEIN"/>
    <property type="match status" value="1"/>
</dbReference>
<protein>
    <submittedName>
        <fullName evidence="4">Uncharacterized protein</fullName>
    </submittedName>
</protein>
<dbReference type="AlphaFoldDB" id="A0A7R6P830"/>
<feature type="compositionally biased region" description="Polar residues" evidence="1">
    <location>
        <begin position="65"/>
        <end position="80"/>
    </location>
</feature>
<keyword evidence="2" id="KW-0472">Membrane</keyword>
<dbReference type="RefSeq" id="WP_201349639.1">
    <property type="nucleotide sequence ID" value="NZ_AP014546.1"/>
</dbReference>
<evidence type="ECO:0000256" key="1">
    <source>
        <dbReference type="SAM" id="MobiDB-lite"/>
    </source>
</evidence>
<accession>A0A7R6P830</accession>
<feature type="chain" id="PRO_5032449707" evidence="3">
    <location>
        <begin position="22"/>
        <end position="305"/>
    </location>
</feature>
<gene>
    <name evidence="4" type="ORF">NEJAP_1041</name>
</gene>
<evidence type="ECO:0000313" key="4">
    <source>
        <dbReference type="EMBL" id="BBB28998.1"/>
    </source>
</evidence>
<evidence type="ECO:0000256" key="2">
    <source>
        <dbReference type="SAM" id="Phobius"/>
    </source>
</evidence>
<reference evidence="4 5" key="1">
    <citation type="journal article" date="2008" name="Int. J. Syst. Evol. Microbiol.">
        <title>Neptunomonas japonica sp. nov., an Osedax japonicus symbiont-like bacterium isolated from sediment adjacent to sperm whale carcasses off Kagoshima, Japan.</title>
        <authorList>
            <person name="Miyazaki M."/>
            <person name="Nogi Y."/>
            <person name="Fujiwara Y."/>
            <person name="Kawato M."/>
            <person name="Kubokawa K."/>
            <person name="Horikoshi K."/>
        </authorList>
    </citation>
    <scope>NUCLEOTIDE SEQUENCE [LARGE SCALE GENOMIC DNA]</scope>
    <source>
        <strain evidence="4 5">JAMM 1380</strain>
    </source>
</reference>
<organism evidence="4 5">
    <name type="scientific">Neptunomonas japonica JAMM 1380</name>
    <dbReference type="NCBI Taxonomy" id="1441457"/>
    <lineage>
        <taxon>Bacteria</taxon>
        <taxon>Pseudomonadati</taxon>
        <taxon>Pseudomonadota</taxon>
        <taxon>Gammaproteobacteria</taxon>
        <taxon>Oceanospirillales</taxon>
        <taxon>Oceanospirillaceae</taxon>
        <taxon>Neptunomonas</taxon>
    </lineage>
</organism>